<protein>
    <submittedName>
        <fullName evidence="2">Uncharacterized protein</fullName>
    </submittedName>
</protein>
<reference evidence="2" key="2">
    <citation type="journal article" date="2017" name="Nat. Commun.">
        <title>Single-virus genomics reveals hidden cosmopolitan and abundant viruses.</title>
        <authorList>
            <person name="Martinez-Hernandez F."/>
            <person name="Fornas O."/>
            <person name="Lluesma Gomez M."/>
            <person name="Bolduc B."/>
            <person name="de la Cruz Pena M.J."/>
            <person name="Martinez J.M."/>
            <person name="Anton J."/>
            <person name="Gasol J.M."/>
            <person name="Rosselli R."/>
            <person name="Rodriguez-Valera F."/>
            <person name="Sullivan M.B."/>
            <person name="Acinas S.G."/>
            <person name="Martinez-Garcia M."/>
        </authorList>
    </citation>
    <scope>NUCLEOTIDE SEQUENCE</scope>
</reference>
<feature type="compositionally biased region" description="Polar residues" evidence="1">
    <location>
        <begin position="65"/>
        <end position="87"/>
    </location>
</feature>
<evidence type="ECO:0000313" key="2">
    <source>
        <dbReference type="EMBL" id="ASF00022.1"/>
    </source>
</evidence>
<name>A0A218ML57_9VIRU</name>
<organism evidence="2">
    <name type="scientific">uncultured virus</name>
    <dbReference type="NCBI Taxonomy" id="340016"/>
    <lineage>
        <taxon>Viruses</taxon>
        <taxon>environmental samples</taxon>
    </lineage>
</organism>
<evidence type="ECO:0000256" key="1">
    <source>
        <dbReference type="SAM" id="MobiDB-lite"/>
    </source>
</evidence>
<sequence length="87" mass="9495">MTKQQLRELIQSIIKEYMGTGSSGGNAGDGNSIPSQRMGGGSFADDESEMEYYNNKNVGYGAMGNHTSGMEKQQPIGNPNRTRNTRF</sequence>
<proteinExistence type="predicted"/>
<accession>A0A218ML57</accession>
<reference evidence="2" key="1">
    <citation type="submission" date="2016-10" db="EMBL/GenBank/DDBJ databases">
        <authorList>
            <person name="Varghese N."/>
        </authorList>
    </citation>
    <scope>NUCLEOTIDE SEQUENCE</scope>
</reference>
<feature type="region of interest" description="Disordered" evidence="1">
    <location>
        <begin position="19"/>
        <end position="50"/>
    </location>
</feature>
<feature type="region of interest" description="Disordered" evidence="1">
    <location>
        <begin position="63"/>
        <end position="87"/>
    </location>
</feature>
<dbReference type="EMBL" id="KY052811">
    <property type="protein sequence ID" value="ASF00022.1"/>
    <property type="molecule type" value="Genomic_DNA"/>
</dbReference>